<accession>A0AAQ0BQY1</accession>
<gene>
    <name evidence="2" type="ORF">I6H06_06210</name>
    <name evidence="3" type="ORF">NFI99_10520</name>
</gene>
<feature type="region of interest" description="Disordered" evidence="1">
    <location>
        <begin position="78"/>
        <end position="107"/>
    </location>
</feature>
<evidence type="ECO:0000313" key="3">
    <source>
        <dbReference type="EMBL" id="USS42617.1"/>
    </source>
</evidence>
<evidence type="ECO:0000313" key="4">
    <source>
        <dbReference type="Proteomes" id="UP000594892"/>
    </source>
</evidence>
<dbReference type="EMBL" id="CP099583">
    <property type="protein sequence ID" value="USS42617.1"/>
    <property type="molecule type" value="Genomic_DNA"/>
</dbReference>
<keyword evidence="5" id="KW-1185">Reference proteome</keyword>
<dbReference type="Proteomes" id="UP000594892">
    <property type="component" value="Chromosome 1"/>
</dbReference>
<organism evidence="2 4">
    <name type="scientific">Burkholderia glumae</name>
    <name type="common">Pseudomonas glumae</name>
    <dbReference type="NCBI Taxonomy" id="337"/>
    <lineage>
        <taxon>Bacteria</taxon>
        <taxon>Pseudomonadati</taxon>
        <taxon>Pseudomonadota</taxon>
        <taxon>Betaproteobacteria</taxon>
        <taxon>Burkholderiales</taxon>
        <taxon>Burkholderiaceae</taxon>
        <taxon>Burkholderia</taxon>
    </lineage>
</organism>
<reference evidence="2 4" key="1">
    <citation type="submission" date="2020-12" db="EMBL/GenBank/DDBJ databases">
        <title>FDA dAtabase for Regulatory Grade micrObial Sequences (FDA-ARGOS): Supporting development and validation of Infectious Disease Dx tests.</title>
        <authorList>
            <person name="Minogue T."/>
            <person name="Wolcott M."/>
            <person name="Wasieloski L."/>
            <person name="Aguilar W."/>
            <person name="Moore D."/>
            <person name="Jaissle J."/>
            <person name="Tallon L."/>
            <person name="Sadzewicz L."/>
            <person name="Zhao X."/>
            <person name="Boylan J."/>
            <person name="Ott S."/>
            <person name="Bowen H."/>
            <person name="Vavikolanu K."/>
            <person name="Mehta A."/>
            <person name="Aluvathingal J."/>
            <person name="Nadendla S."/>
            <person name="Yan Y."/>
            <person name="Sichtig H."/>
        </authorList>
    </citation>
    <scope>NUCLEOTIDE SEQUENCE [LARGE SCALE GENOMIC DNA]</scope>
    <source>
        <strain evidence="2 4">FDAARGOS_949</strain>
    </source>
</reference>
<dbReference type="AlphaFoldDB" id="A0AAQ0BQY1"/>
<dbReference type="EMBL" id="CP065600">
    <property type="protein sequence ID" value="QPQ91329.1"/>
    <property type="molecule type" value="Genomic_DNA"/>
</dbReference>
<proteinExistence type="predicted"/>
<evidence type="ECO:0000313" key="5">
    <source>
        <dbReference type="Proteomes" id="UP001056386"/>
    </source>
</evidence>
<protein>
    <submittedName>
        <fullName evidence="2">Uncharacterized protein</fullName>
    </submittedName>
</protein>
<reference evidence="3" key="2">
    <citation type="submission" date="2022-06" db="EMBL/GenBank/DDBJ databases">
        <title>Draft genome sequence of Burkholderia glumae strain GR20004 isolated from rice panicle showing bacterial panicle blight.</title>
        <authorList>
            <person name="Choi S.Y."/>
            <person name="Lee Y.H."/>
        </authorList>
    </citation>
    <scope>NUCLEOTIDE SEQUENCE</scope>
    <source>
        <strain evidence="3">GR20004</strain>
    </source>
</reference>
<evidence type="ECO:0000256" key="1">
    <source>
        <dbReference type="SAM" id="MobiDB-lite"/>
    </source>
</evidence>
<name>A0AAQ0BQY1_BURGL</name>
<dbReference type="RefSeq" id="WP_017424206.1">
    <property type="nucleotide sequence ID" value="NZ_CP099583.1"/>
</dbReference>
<evidence type="ECO:0000313" key="2">
    <source>
        <dbReference type="EMBL" id="QPQ91329.1"/>
    </source>
</evidence>
<sequence>MPPRLPPARVDDTVFSGGIGPFLDHYLRSRRDEIGTLLQAQALHAKQPVPSPAARGTSNARNGLLSIRYRKIREPIRRSLESPGLMPDRSCKEIGMSRSKRPIAGDA</sequence>
<dbReference type="Proteomes" id="UP001056386">
    <property type="component" value="Chromosome 2"/>
</dbReference>